<dbReference type="InterPro" id="IPR014729">
    <property type="entry name" value="Rossmann-like_a/b/a_fold"/>
</dbReference>
<organism evidence="3 4">
    <name type="scientific">Parathalassolituus penaei</name>
    <dbReference type="NCBI Taxonomy" id="2997323"/>
    <lineage>
        <taxon>Bacteria</taxon>
        <taxon>Pseudomonadati</taxon>
        <taxon>Pseudomonadota</taxon>
        <taxon>Gammaproteobacteria</taxon>
        <taxon>Oceanospirillales</taxon>
        <taxon>Oceanospirillaceae</taxon>
        <taxon>Parathalassolituus</taxon>
    </lineage>
</organism>
<evidence type="ECO:0000256" key="1">
    <source>
        <dbReference type="ARBA" id="ARBA00008791"/>
    </source>
</evidence>
<dbReference type="AlphaFoldDB" id="A0A9X3EJS5"/>
<keyword evidence="4" id="KW-1185">Reference proteome</keyword>
<dbReference type="InterPro" id="IPR006016">
    <property type="entry name" value="UspA"/>
</dbReference>
<evidence type="ECO:0000259" key="2">
    <source>
        <dbReference type="Pfam" id="PF00582"/>
    </source>
</evidence>
<dbReference type="Proteomes" id="UP001150830">
    <property type="component" value="Unassembled WGS sequence"/>
</dbReference>
<dbReference type="SUPFAM" id="SSF52402">
    <property type="entry name" value="Adenine nucleotide alpha hydrolases-like"/>
    <property type="match status" value="1"/>
</dbReference>
<evidence type="ECO:0000313" key="3">
    <source>
        <dbReference type="EMBL" id="MCY0963868.1"/>
    </source>
</evidence>
<proteinExistence type="inferred from homology"/>
<dbReference type="CDD" id="cd00293">
    <property type="entry name" value="USP-like"/>
    <property type="match status" value="1"/>
</dbReference>
<reference evidence="3" key="1">
    <citation type="submission" date="2022-11" db="EMBL/GenBank/DDBJ databases">
        <title>Parathalassolutuus dongxingensis gen. nov., sp. nov., a novel member of family Oceanospirillaceae isolated from a coastal shrimp pond in Guangxi, China.</title>
        <authorList>
            <person name="Chen H."/>
        </authorList>
    </citation>
    <scope>NUCLEOTIDE SEQUENCE</scope>
    <source>
        <strain evidence="3">G-43</strain>
    </source>
</reference>
<protein>
    <submittedName>
        <fullName evidence="3">Universal stress protein</fullName>
    </submittedName>
</protein>
<feature type="domain" description="UspA" evidence="2">
    <location>
        <begin position="1"/>
        <end position="142"/>
    </location>
</feature>
<name>A0A9X3EJS5_9GAMM</name>
<dbReference type="EMBL" id="JAPNOA010000006">
    <property type="protein sequence ID" value="MCY0963868.1"/>
    <property type="molecule type" value="Genomic_DNA"/>
</dbReference>
<comment type="caution">
    <text evidence="3">The sequence shown here is derived from an EMBL/GenBank/DDBJ whole genome shotgun (WGS) entry which is preliminary data.</text>
</comment>
<sequence length="144" mass="16644">MFYHVLIPVDLSHPEQLPKLIETARQLTNDSPHADFDFLYVDDSLIHKAGSPLLDEDFKNKRRRDEKDKLLALVRNYMPETLHYRHHVRFGTVHEKILEESKRGDSDVIVMMASKPGLGSYFVGSNAERVVRHAQCSVMVMREA</sequence>
<gene>
    <name evidence="3" type="ORF">OUO13_01525</name>
</gene>
<comment type="similarity">
    <text evidence="1">Belongs to the universal stress protein A family.</text>
</comment>
<dbReference type="InterPro" id="IPR006015">
    <property type="entry name" value="Universal_stress_UspA"/>
</dbReference>
<dbReference type="Gene3D" id="3.40.50.620">
    <property type="entry name" value="HUPs"/>
    <property type="match status" value="1"/>
</dbReference>
<dbReference type="Pfam" id="PF00582">
    <property type="entry name" value="Usp"/>
    <property type="match status" value="1"/>
</dbReference>
<accession>A0A9X3EJS5</accession>
<dbReference type="RefSeq" id="WP_283172087.1">
    <property type="nucleotide sequence ID" value="NZ_JAPNOA010000006.1"/>
</dbReference>
<evidence type="ECO:0000313" key="4">
    <source>
        <dbReference type="Proteomes" id="UP001150830"/>
    </source>
</evidence>
<dbReference type="PRINTS" id="PR01438">
    <property type="entry name" value="UNVRSLSTRESS"/>
</dbReference>